<dbReference type="SUPFAM" id="SSF55909">
    <property type="entry name" value="Pentein"/>
    <property type="match status" value="1"/>
</dbReference>
<name>A0A1G1WDA6_9BACT</name>
<dbReference type="GO" id="GO:0006525">
    <property type="term" value="P:arginine metabolic process"/>
    <property type="evidence" value="ECO:0007669"/>
    <property type="project" value="TreeGrafter"/>
</dbReference>
<proteinExistence type="inferred from homology"/>
<dbReference type="PANTHER" id="PTHR12737:SF9">
    <property type="entry name" value="DIMETHYLARGININASE"/>
    <property type="match status" value="1"/>
</dbReference>
<dbReference type="GO" id="GO:0045429">
    <property type="term" value="P:positive regulation of nitric oxide biosynthetic process"/>
    <property type="evidence" value="ECO:0007669"/>
    <property type="project" value="TreeGrafter"/>
</dbReference>
<evidence type="ECO:0000256" key="1">
    <source>
        <dbReference type="ARBA" id="ARBA00008532"/>
    </source>
</evidence>
<dbReference type="Pfam" id="PF19420">
    <property type="entry name" value="DDAH_eukar"/>
    <property type="match status" value="1"/>
</dbReference>
<dbReference type="Gene3D" id="3.75.10.10">
    <property type="entry name" value="L-arginine/glycine Amidinotransferase, Chain A"/>
    <property type="match status" value="1"/>
</dbReference>
<dbReference type="STRING" id="1802596.A2Z11_04425"/>
<gene>
    <name evidence="4" type="ORF">A2Z11_04425</name>
</gene>
<sequence length="261" mass="29626">MKVLMCPPTYFSVDYEINPWMDKTNKVDRKLAQKQWEDLFNTYKRFGVEVETIEPVKGLPDMVFTANGGLVKNGKVVLANFRYPERKLESTYFGEWFKTAGFEVVKLSEGEYFEGQGEALWFGDTLVAGWGFRANLEAHKKLQETIAPSLLPVKLVNPNFYHLDTCFFPINDTTIAYFPDAFDHSSKKDLEDLIPNPIEVIETDGRAFACNSVVVGKNMLMPKGAADLPRRLERLGFEVIEIDISEFKKSGGGIRCLTLDL</sequence>
<feature type="active site" description="Proton donor" evidence="3">
    <location>
        <position position="162"/>
    </location>
</feature>
<reference evidence="4 5" key="1">
    <citation type="journal article" date="2016" name="Nat. Commun.">
        <title>Thousands of microbial genomes shed light on interconnected biogeochemical processes in an aquifer system.</title>
        <authorList>
            <person name="Anantharaman K."/>
            <person name="Brown C.T."/>
            <person name="Hug L.A."/>
            <person name="Sharon I."/>
            <person name="Castelle C.J."/>
            <person name="Probst A.J."/>
            <person name="Thomas B.C."/>
            <person name="Singh A."/>
            <person name="Wilkins M.J."/>
            <person name="Karaoz U."/>
            <person name="Brodie E.L."/>
            <person name="Williams K.H."/>
            <person name="Hubbard S.S."/>
            <person name="Banfield J.F."/>
        </authorList>
    </citation>
    <scope>NUCLEOTIDE SEQUENCE [LARGE SCALE GENOMIC DNA]</scope>
</reference>
<dbReference type="GO" id="GO:0016403">
    <property type="term" value="F:dimethylargininase activity"/>
    <property type="evidence" value="ECO:0007669"/>
    <property type="project" value="TreeGrafter"/>
</dbReference>
<comment type="caution">
    <text evidence="4">The sequence shown here is derived from an EMBL/GenBank/DDBJ whole genome shotgun (WGS) entry which is preliminary data.</text>
</comment>
<evidence type="ECO:0000256" key="3">
    <source>
        <dbReference type="PIRSR" id="PIRSR633199-1"/>
    </source>
</evidence>
<comment type="similarity">
    <text evidence="1">Belongs to the DDAH family.</text>
</comment>
<evidence type="ECO:0000313" key="5">
    <source>
        <dbReference type="Proteomes" id="UP000176389"/>
    </source>
</evidence>
<keyword evidence="2" id="KW-0378">Hydrolase</keyword>
<dbReference type="PANTHER" id="PTHR12737">
    <property type="entry name" value="DIMETHYLARGININE DIMETHYLAMINOHYDROLASE"/>
    <property type="match status" value="1"/>
</dbReference>
<accession>A0A1G1WDA6</accession>
<evidence type="ECO:0008006" key="6">
    <source>
        <dbReference type="Google" id="ProtNLM"/>
    </source>
</evidence>
<dbReference type="NCBIfam" id="NF045659">
    <property type="entry name" value="DiMArgaseDdahMtb"/>
    <property type="match status" value="1"/>
</dbReference>
<evidence type="ECO:0000256" key="2">
    <source>
        <dbReference type="ARBA" id="ARBA00022801"/>
    </source>
</evidence>
<dbReference type="AlphaFoldDB" id="A0A1G1WDA6"/>
<protein>
    <recommendedName>
        <fullName evidence="6">Amidinotransferase</fullName>
    </recommendedName>
</protein>
<dbReference type="Proteomes" id="UP000176389">
    <property type="component" value="Unassembled WGS sequence"/>
</dbReference>
<feature type="active site" description="Nucleophile" evidence="3">
    <location>
        <position position="256"/>
    </location>
</feature>
<dbReference type="InterPro" id="IPR033199">
    <property type="entry name" value="DDAH-like"/>
</dbReference>
<dbReference type="GO" id="GO:0016597">
    <property type="term" value="F:amino acid binding"/>
    <property type="evidence" value="ECO:0007669"/>
    <property type="project" value="TreeGrafter"/>
</dbReference>
<evidence type="ECO:0000313" key="4">
    <source>
        <dbReference type="EMBL" id="OGY25673.1"/>
    </source>
</evidence>
<organism evidence="4 5">
    <name type="scientific">Candidatus Woykebacteria bacterium RBG_16_43_9</name>
    <dbReference type="NCBI Taxonomy" id="1802596"/>
    <lineage>
        <taxon>Bacteria</taxon>
        <taxon>Candidatus Woykeibacteriota</taxon>
    </lineage>
</organism>
<dbReference type="GO" id="GO:0000052">
    <property type="term" value="P:citrulline metabolic process"/>
    <property type="evidence" value="ECO:0007669"/>
    <property type="project" value="TreeGrafter"/>
</dbReference>
<dbReference type="EMBL" id="MHCS01000041">
    <property type="protein sequence ID" value="OGY25673.1"/>
    <property type="molecule type" value="Genomic_DNA"/>
</dbReference>